<dbReference type="InterPro" id="IPR037401">
    <property type="entry name" value="SnoaL-like"/>
</dbReference>
<protein>
    <submittedName>
        <fullName evidence="3">Ketosteroid isomerase-like protein</fullName>
    </submittedName>
</protein>
<dbReference type="Pfam" id="PF12680">
    <property type="entry name" value="SnoaL_2"/>
    <property type="match status" value="1"/>
</dbReference>
<dbReference type="SUPFAM" id="SSF54427">
    <property type="entry name" value="NTF2-like"/>
    <property type="match status" value="1"/>
</dbReference>
<dbReference type="STRING" id="1210089.GCA_001613165_02023"/>
<dbReference type="Gene3D" id="3.10.450.50">
    <property type="match status" value="1"/>
</dbReference>
<keyword evidence="3" id="KW-0413">Isomerase</keyword>
<dbReference type="AlphaFoldDB" id="A0A370HDN7"/>
<evidence type="ECO:0000313" key="3">
    <source>
        <dbReference type="EMBL" id="RDI55175.1"/>
    </source>
</evidence>
<evidence type="ECO:0000256" key="1">
    <source>
        <dbReference type="SAM" id="MobiDB-lite"/>
    </source>
</evidence>
<comment type="caution">
    <text evidence="3">The sequence shown here is derived from an EMBL/GenBank/DDBJ whole genome shotgun (WGS) entry which is preliminary data.</text>
</comment>
<dbReference type="EMBL" id="QQAZ01000001">
    <property type="protein sequence ID" value="RDI55175.1"/>
    <property type="molecule type" value="Genomic_DNA"/>
</dbReference>
<gene>
    <name evidence="3" type="ORF">DFR68_1017</name>
</gene>
<sequence>MIAAGTPAAAHPVGPPTPGGPEAPSEDPVDGPTNLDTLTATVRPDHGYLTGVTVEFDRTSRTETGEKPAPATQFVFLFDKSIRFHPDRFPTCDRTELTRNGPAACPPGAQVGSGTAEIYPGAIADVAVFNTRYGSGERGVLITIPATGAVLANTLEPVDTGYRTDYATGLDELLPSPLPPHERSATTRFRVTFGATHTDHTGTHSFLESLSLPGQPLTFGLWSHFVTGQTSTPTDSTERPPAMTAHSRLRAQTTPTTPAPVDGRSRHIPRRELLRLLTIGAVTATAAACTAEPTPAASRVADRAMDAFDTGWRSGDWQPFLQMLTPEFSFWFPDDPARGRFEGVEGRRAIEEWTRFHGRNGNRVQGTRLRVRADGNHVSYEYESRGISESTAAYRNWELIIVEVRGDRISALHEYWGHARPAECGAGSTGPDSCR</sequence>
<dbReference type="GO" id="GO:0016853">
    <property type="term" value="F:isomerase activity"/>
    <property type="evidence" value="ECO:0007669"/>
    <property type="project" value="UniProtKB-KW"/>
</dbReference>
<reference evidence="3 4" key="1">
    <citation type="submission" date="2018-07" db="EMBL/GenBank/DDBJ databases">
        <title>Genomic Encyclopedia of Type Strains, Phase IV (KMG-IV): sequencing the most valuable type-strain genomes for metagenomic binning, comparative biology and taxonomic classification.</title>
        <authorList>
            <person name="Goeker M."/>
        </authorList>
    </citation>
    <scope>NUCLEOTIDE SEQUENCE [LARGE SCALE GENOMIC DNA]</scope>
    <source>
        <strain evidence="3 4">DSM 44952</strain>
    </source>
</reference>
<dbReference type="InterPro" id="IPR032710">
    <property type="entry name" value="NTF2-like_dom_sf"/>
</dbReference>
<feature type="region of interest" description="Disordered" evidence="1">
    <location>
        <begin position="1"/>
        <end position="46"/>
    </location>
</feature>
<evidence type="ECO:0000259" key="2">
    <source>
        <dbReference type="Pfam" id="PF12680"/>
    </source>
</evidence>
<feature type="domain" description="SnoaL-like" evidence="2">
    <location>
        <begin position="308"/>
        <end position="410"/>
    </location>
</feature>
<organism evidence="3 4">
    <name type="scientific">Nocardia mexicana</name>
    <dbReference type="NCBI Taxonomy" id="279262"/>
    <lineage>
        <taxon>Bacteria</taxon>
        <taxon>Bacillati</taxon>
        <taxon>Actinomycetota</taxon>
        <taxon>Actinomycetes</taxon>
        <taxon>Mycobacteriales</taxon>
        <taxon>Nocardiaceae</taxon>
        <taxon>Nocardia</taxon>
    </lineage>
</organism>
<dbReference type="Proteomes" id="UP000255355">
    <property type="component" value="Unassembled WGS sequence"/>
</dbReference>
<evidence type="ECO:0000313" key="4">
    <source>
        <dbReference type="Proteomes" id="UP000255355"/>
    </source>
</evidence>
<name>A0A370HDN7_9NOCA</name>
<feature type="region of interest" description="Disordered" evidence="1">
    <location>
        <begin position="229"/>
        <end position="264"/>
    </location>
</feature>
<keyword evidence="4" id="KW-1185">Reference proteome</keyword>
<accession>A0A370HDN7</accession>
<proteinExistence type="predicted"/>